<feature type="region of interest" description="Disordered" evidence="1">
    <location>
        <begin position="53"/>
        <end position="76"/>
    </location>
</feature>
<gene>
    <name evidence="2" type="ORF">RDWZM_005834</name>
</gene>
<protein>
    <recommendedName>
        <fullName evidence="4">DFP2</fullName>
    </recommendedName>
</protein>
<feature type="compositionally biased region" description="Gly residues" evidence="1">
    <location>
        <begin position="1"/>
        <end position="16"/>
    </location>
</feature>
<evidence type="ECO:0008006" key="4">
    <source>
        <dbReference type="Google" id="ProtNLM"/>
    </source>
</evidence>
<feature type="compositionally biased region" description="Polar residues" evidence="1">
    <location>
        <begin position="53"/>
        <end position="66"/>
    </location>
</feature>
<dbReference type="Proteomes" id="UP001142055">
    <property type="component" value="Chromosome 2"/>
</dbReference>
<keyword evidence="3" id="KW-1185">Reference proteome</keyword>
<sequence length="157" mass="16820">MGSYGGSSGYGDGGSSGKSAYGGQQDQYSQPQVIEVSPEQLPVQVHFRTASSRVNVQQSHNQQNMAPQVEHASFQDEPHRVVHEIVKPVIQEVREIIQPYRRVTQEVRPVIEEVHTVVHKSEGRGRGGNGAGLGGGSGAGAGGQLQKGYGQQYKSKA</sequence>
<proteinExistence type="predicted"/>
<reference evidence="2" key="1">
    <citation type="submission" date="2022-12" db="EMBL/GenBank/DDBJ databases">
        <title>Genome assemblies of Blomia tropicalis.</title>
        <authorList>
            <person name="Cui Y."/>
        </authorList>
    </citation>
    <scope>NUCLEOTIDE SEQUENCE</scope>
    <source>
        <tissue evidence="2">Adult mites</tissue>
    </source>
</reference>
<evidence type="ECO:0000313" key="2">
    <source>
        <dbReference type="EMBL" id="KAJ6220022.1"/>
    </source>
</evidence>
<comment type="caution">
    <text evidence="2">The sequence shown here is derived from an EMBL/GenBank/DDBJ whole genome shotgun (WGS) entry which is preliminary data.</text>
</comment>
<feature type="region of interest" description="Disordered" evidence="1">
    <location>
        <begin position="120"/>
        <end position="157"/>
    </location>
</feature>
<dbReference type="AlphaFoldDB" id="A0A9Q0M962"/>
<dbReference type="EMBL" id="JAPWDV010000002">
    <property type="protein sequence ID" value="KAJ6220022.1"/>
    <property type="molecule type" value="Genomic_DNA"/>
</dbReference>
<evidence type="ECO:0000313" key="3">
    <source>
        <dbReference type="Proteomes" id="UP001142055"/>
    </source>
</evidence>
<name>A0A9Q0M962_BLOTA</name>
<accession>A0A9Q0M962</accession>
<feature type="region of interest" description="Disordered" evidence="1">
    <location>
        <begin position="1"/>
        <end position="34"/>
    </location>
</feature>
<organism evidence="2 3">
    <name type="scientific">Blomia tropicalis</name>
    <name type="common">Mite</name>
    <dbReference type="NCBI Taxonomy" id="40697"/>
    <lineage>
        <taxon>Eukaryota</taxon>
        <taxon>Metazoa</taxon>
        <taxon>Ecdysozoa</taxon>
        <taxon>Arthropoda</taxon>
        <taxon>Chelicerata</taxon>
        <taxon>Arachnida</taxon>
        <taxon>Acari</taxon>
        <taxon>Acariformes</taxon>
        <taxon>Sarcoptiformes</taxon>
        <taxon>Astigmata</taxon>
        <taxon>Glycyphagoidea</taxon>
        <taxon>Echimyopodidae</taxon>
        <taxon>Blomia</taxon>
    </lineage>
</organism>
<feature type="compositionally biased region" description="Low complexity" evidence="1">
    <location>
        <begin position="146"/>
        <end position="157"/>
    </location>
</feature>
<feature type="compositionally biased region" description="Gly residues" evidence="1">
    <location>
        <begin position="126"/>
        <end position="145"/>
    </location>
</feature>
<evidence type="ECO:0000256" key="1">
    <source>
        <dbReference type="SAM" id="MobiDB-lite"/>
    </source>
</evidence>